<proteinExistence type="predicted"/>
<sequence>MFVINDIISIEEASGKKQLERILWIDEGNVICYTIDIEKEKALPIKRKISDLQQLHAEQLLSFIDNDPYGFIYQDEEQLPEKNKMLRDERWECIKDMVLQEPEIYESETRGSLIRIAMEKTGKTKRLLYKYMVQYWQRGKVKNALLPDYQNSGGKGKEKTCTDKCKLSLYFRTKKTLFCTFLRNIPLPLSERMC</sequence>
<evidence type="ECO:0000313" key="2">
    <source>
        <dbReference type="Proteomes" id="UP000246996"/>
    </source>
</evidence>
<organism evidence="1 2">
    <name type="scientific">Geobacillus thermoleovorans</name>
    <name type="common">Bacillus thermoleovorans</name>
    <dbReference type="NCBI Taxonomy" id="33941"/>
    <lineage>
        <taxon>Bacteria</taxon>
        <taxon>Bacillati</taxon>
        <taxon>Bacillota</taxon>
        <taxon>Bacilli</taxon>
        <taxon>Bacillales</taxon>
        <taxon>Anoxybacillaceae</taxon>
        <taxon>Geobacillus</taxon>
        <taxon>Geobacillus thermoleovorans group</taxon>
    </lineage>
</organism>
<dbReference type="RefSeq" id="WP_110107458.1">
    <property type="nucleotide sequence ID" value="NZ_CP027303.2"/>
</dbReference>
<accession>A0A2Z3N5V3</accession>
<dbReference type="EMBL" id="CP027303">
    <property type="protein sequence ID" value="AWO74228.1"/>
    <property type="molecule type" value="Genomic_DNA"/>
</dbReference>
<protein>
    <submittedName>
        <fullName evidence="1">Uncharacterized protein</fullName>
    </submittedName>
</protein>
<name>A0A2Z3N5V3_GEOTH</name>
<dbReference type="Proteomes" id="UP000246996">
    <property type="component" value="Chromosome"/>
</dbReference>
<gene>
    <name evidence="1" type="ORF">C1N76_06575</name>
</gene>
<reference evidence="2" key="1">
    <citation type="submission" date="2018-02" db="EMBL/GenBank/DDBJ databases">
        <title>The complete genome of bacterial strain SGAirxxxx.</title>
        <authorList>
            <person name="Schuster S.C."/>
        </authorList>
    </citation>
    <scope>NUCLEOTIDE SEQUENCE [LARGE SCALE GENOMIC DNA]</scope>
    <source>
        <strain evidence="2">SGAir0734</strain>
    </source>
</reference>
<dbReference type="AlphaFoldDB" id="A0A2Z3N5V3"/>
<evidence type="ECO:0000313" key="1">
    <source>
        <dbReference type="EMBL" id="AWO74228.1"/>
    </source>
</evidence>